<protein>
    <submittedName>
        <fullName evidence="2">Uncharacterized protein</fullName>
    </submittedName>
</protein>
<reference evidence="2 3" key="1">
    <citation type="submission" date="2024-01" db="EMBL/GenBank/DDBJ databases">
        <title>Comparative genomics of Cryptococcus and Kwoniella reveals pathogenesis evolution and contrasting modes of karyotype evolution via chromosome fusion or intercentromeric recombination.</title>
        <authorList>
            <person name="Coelho M.A."/>
            <person name="David-Palma M."/>
            <person name="Shea T."/>
            <person name="Bowers K."/>
            <person name="McGinley-Smith S."/>
            <person name="Mohammad A.W."/>
            <person name="Gnirke A."/>
            <person name="Yurkov A.M."/>
            <person name="Nowrousian M."/>
            <person name="Sun S."/>
            <person name="Cuomo C.A."/>
            <person name="Heitman J."/>
        </authorList>
    </citation>
    <scope>NUCLEOTIDE SEQUENCE [LARGE SCALE GENOMIC DNA]</scope>
    <source>
        <strain evidence="2">CBS 11374</strain>
    </source>
</reference>
<dbReference type="GeneID" id="87953715"/>
<dbReference type="Proteomes" id="UP001329825">
    <property type="component" value="Chromosome 2"/>
</dbReference>
<proteinExistence type="predicted"/>
<accession>A0ABZ1CSP4</accession>
<feature type="region of interest" description="Disordered" evidence="1">
    <location>
        <begin position="1"/>
        <end position="28"/>
    </location>
</feature>
<gene>
    <name evidence="2" type="ORF">IL334_001584</name>
</gene>
<dbReference type="RefSeq" id="XP_062789390.1">
    <property type="nucleotide sequence ID" value="XM_062933339.1"/>
</dbReference>
<organism evidence="2 3">
    <name type="scientific">Kwoniella shivajii</name>
    <dbReference type="NCBI Taxonomy" id="564305"/>
    <lineage>
        <taxon>Eukaryota</taxon>
        <taxon>Fungi</taxon>
        <taxon>Dikarya</taxon>
        <taxon>Basidiomycota</taxon>
        <taxon>Agaricomycotina</taxon>
        <taxon>Tremellomycetes</taxon>
        <taxon>Tremellales</taxon>
        <taxon>Cryptococcaceae</taxon>
        <taxon>Kwoniella</taxon>
    </lineage>
</organism>
<evidence type="ECO:0000313" key="3">
    <source>
        <dbReference type="Proteomes" id="UP001329825"/>
    </source>
</evidence>
<evidence type="ECO:0000256" key="1">
    <source>
        <dbReference type="SAM" id="MobiDB-lite"/>
    </source>
</evidence>
<keyword evidence="3" id="KW-1185">Reference proteome</keyword>
<evidence type="ECO:0000313" key="2">
    <source>
        <dbReference type="EMBL" id="WRT64650.1"/>
    </source>
</evidence>
<name>A0ABZ1CSP4_9TREE</name>
<sequence length="173" mass="20058">MVPKNKDKSSSPPSDGSNEDDEESQQDLNQILIETQRKINEEHRRLAQIALDDAKANVADIRGRSLHEMENSHKEELNHIYQTLLTSLNEENKSLIDLMKKYDQYDLDIQNAVEELFKGWQKQNEESNVIGNESEKIIDEAMKDEMEAIEEFKIAMGMKEKNMSRKSDEAMNE</sequence>
<dbReference type="EMBL" id="CP141882">
    <property type="protein sequence ID" value="WRT64650.1"/>
    <property type="molecule type" value="Genomic_DNA"/>
</dbReference>